<feature type="region of interest" description="Disordered" evidence="1">
    <location>
        <begin position="1"/>
        <end position="46"/>
    </location>
</feature>
<dbReference type="Proteomes" id="UP000603453">
    <property type="component" value="Unassembled WGS sequence"/>
</dbReference>
<accession>A0A8H7QJD7</accession>
<protein>
    <submittedName>
        <fullName evidence="2">Uncharacterized protein</fullName>
    </submittedName>
</protein>
<feature type="compositionally biased region" description="Basic and acidic residues" evidence="1">
    <location>
        <begin position="1"/>
        <end position="11"/>
    </location>
</feature>
<evidence type="ECO:0000313" key="3">
    <source>
        <dbReference type="Proteomes" id="UP000603453"/>
    </source>
</evidence>
<organism evidence="2 3">
    <name type="scientific">Mucor saturninus</name>
    <dbReference type="NCBI Taxonomy" id="64648"/>
    <lineage>
        <taxon>Eukaryota</taxon>
        <taxon>Fungi</taxon>
        <taxon>Fungi incertae sedis</taxon>
        <taxon>Mucoromycota</taxon>
        <taxon>Mucoromycotina</taxon>
        <taxon>Mucoromycetes</taxon>
        <taxon>Mucorales</taxon>
        <taxon>Mucorineae</taxon>
        <taxon>Mucoraceae</taxon>
        <taxon>Mucor</taxon>
    </lineage>
</organism>
<name>A0A8H7QJD7_9FUNG</name>
<evidence type="ECO:0000256" key="1">
    <source>
        <dbReference type="SAM" id="MobiDB-lite"/>
    </source>
</evidence>
<dbReference type="OrthoDB" id="2286862at2759"/>
<keyword evidence="3" id="KW-1185">Reference proteome</keyword>
<sequence length="147" mass="17771">MENEPTRLKRWEFRKKKKLEKRREKRQLNAKQHETPKVTAPTNETEKALEQQDYLKAKAMWEEREEKFHMLAMAKKAAREKQEKAKALSQKRWQDTLLNLPLMPPNFTVDKKSTLKTFVQSNQEPVISHRKTYRERFLEKKFASDKK</sequence>
<dbReference type="EMBL" id="JAEPRD010000233">
    <property type="protein sequence ID" value="KAG2193437.1"/>
    <property type="molecule type" value="Genomic_DNA"/>
</dbReference>
<feature type="compositionally biased region" description="Basic residues" evidence="1">
    <location>
        <begin position="12"/>
        <end position="25"/>
    </location>
</feature>
<proteinExistence type="predicted"/>
<dbReference type="AlphaFoldDB" id="A0A8H7QJD7"/>
<reference evidence="2" key="1">
    <citation type="submission" date="2020-12" db="EMBL/GenBank/DDBJ databases">
        <title>Metabolic potential, ecology and presence of endohyphal bacteria is reflected in genomic diversity of Mucoromycotina.</title>
        <authorList>
            <person name="Muszewska A."/>
            <person name="Okrasinska A."/>
            <person name="Steczkiewicz K."/>
            <person name="Drgas O."/>
            <person name="Orlowska M."/>
            <person name="Perlinska-Lenart U."/>
            <person name="Aleksandrzak-Piekarczyk T."/>
            <person name="Szatraj K."/>
            <person name="Zielenkiewicz U."/>
            <person name="Pilsyk S."/>
            <person name="Malc E."/>
            <person name="Mieczkowski P."/>
            <person name="Kruszewska J.S."/>
            <person name="Biernat P."/>
            <person name="Pawlowska J."/>
        </authorList>
    </citation>
    <scope>NUCLEOTIDE SEQUENCE</scope>
    <source>
        <strain evidence="2">WA0000017839</strain>
    </source>
</reference>
<comment type="caution">
    <text evidence="2">The sequence shown here is derived from an EMBL/GenBank/DDBJ whole genome shotgun (WGS) entry which is preliminary data.</text>
</comment>
<evidence type="ECO:0000313" key="2">
    <source>
        <dbReference type="EMBL" id="KAG2193437.1"/>
    </source>
</evidence>
<gene>
    <name evidence="2" type="ORF">INT47_006966</name>
</gene>